<evidence type="ECO:0000313" key="2">
    <source>
        <dbReference type="EMBL" id="OGL81170.1"/>
    </source>
</evidence>
<dbReference type="InterPro" id="IPR043718">
    <property type="entry name" value="DUF5659"/>
</dbReference>
<comment type="caution">
    <text evidence="2">The sequence shown here is derived from an EMBL/GenBank/DDBJ whole genome shotgun (WGS) entry which is preliminary data.</text>
</comment>
<organism evidence="2 3">
    <name type="scientific">Candidatus Uhrbacteria bacterium RIFCSPLOWO2_01_FULL_47_24</name>
    <dbReference type="NCBI Taxonomy" id="1802401"/>
    <lineage>
        <taxon>Bacteria</taxon>
        <taxon>Candidatus Uhriibacteriota</taxon>
    </lineage>
</organism>
<dbReference type="STRING" id="1802401.A3B21_02680"/>
<protein>
    <recommendedName>
        <fullName evidence="1">DUF5659 domain-containing protein</fullName>
    </recommendedName>
</protein>
<accession>A0A1F7US96</accession>
<proteinExistence type="predicted"/>
<gene>
    <name evidence="2" type="ORF">A3B21_02680</name>
</gene>
<dbReference type="EMBL" id="MGEJ01000009">
    <property type="protein sequence ID" value="OGL81170.1"/>
    <property type="molecule type" value="Genomic_DNA"/>
</dbReference>
<feature type="domain" description="DUF5659" evidence="1">
    <location>
        <begin position="9"/>
        <end position="81"/>
    </location>
</feature>
<dbReference type="Proteomes" id="UP000176897">
    <property type="component" value="Unassembled WGS sequence"/>
</dbReference>
<name>A0A1F7US96_9BACT</name>
<dbReference type="AlphaFoldDB" id="A0A1F7US96"/>
<reference evidence="2 3" key="1">
    <citation type="journal article" date="2016" name="Nat. Commun.">
        <title>Thousands of microbial genomes shed light on interconnected biogeochemical processes in an aquifer system.</title>
        <authorList>
            <person name="Anantharaman K."/>
            <person name="Brown C.T."/>
            <person name="Hug L.A."/>
            <person name="Sharon I."/>
            <person name="Castelle C.J."/>
            <person name="Probst A.J."/>
            <person name="Thomas B.C."/>
            <person name="Singh A."/>
            <person name="Wilkins M.J."/>
            <person name="Karaoz U."/>
            <person name="Brodie E.L."/>
            <person name="Williams K.H."/>
            <person name="Hubbard S.S."/>
            <person name="Banfield J.F."/>
        </authorList>
    </citation>
    <scope>NUCLEOTIDE SEQUENCE [LARGE SCALE GENOMIC DNA]</scope>
</reference>
<evidence type="ECO:0000313" key="3">
    <source>
        <dbReference type="Proteomes" id="UP000176897"/>
    </source>
</evidence>
<evidence type="ECO:0000259" key="1">
    <source>
        <dbReference type="Pfam" id="PF18903"/>
    </source>
</evidence>
<dbReference type="Pfam" id="PF18903">
    <property type="entry name" value="DUF5659"/>
    <property type="match status" value="1"/>
</dbReference>
<sequence>MSKILQESDYFRSSDISLCAALCCCGYQIETVDRQNPSKAIFLIKRDENLDDLIQSYFTHQLKVEPLSFFNFLKEIKTRIYNI</sequence>